<dbReference type="EMBL" id="OY731400">
    <property type="protein sequence ID" value="CAJ1935662.1"/>
    <property type="molecule type" value="Genomic_DNA"/>
</dbReference>
<evidence type="ECO:0000313" key="2">
    <source>
        <dbReference type="Proteomes" id="UP001189624"/>
    </source>
</evidence>
<organism evidence="1 2">
    <name type="scientific">Sphenostylis stenocarpa</name>
    <dbReference type="NCBI Taxonomy" id="92480"/>
    <lineage>
        <taxon>Eukaryota</taxon>
        <taxon>Viridiplantae</taxon>
        <taxon>Streptophyta</taxon>
        <taxon>Embryophyta</taxon>
        <taxon>Tracheophyta</taxon>
        <taxon>Spermatophyta</taxon>
        <taxon>Magnoliopsida</taxon>
        <taxon>eudicotyledons</taxon>
        <taxon>Gunneridae</taxon>
        <taxon>Pentapetalae</taxon>
        <taxon>rosids</taxon>
        <taxon>fabids</taxon>
        <taxon>Fabales</taxon>
        <taxon>Fabaceae</taxon>
        <taxon>Papilionoideae</taxon>
        <taxon>50 kb inversion clade</taxon>
        <taxon>NPAAA clade</taxon>
        <taxon>indigoferoid/millettioid clade</taxon>
        <taxon>Phaseoleae</taxon>
        <taxon>Sphenostylis</taxon>
    </lineage>
</organism>
<accession>A0AA86S6X2</accession>
<dbReference type="Proteomes" id="UP001189624">
    <property type="component" value="Chromosome 3"/>
</dbReference>
<proteinExistence type="predicted"/>
<evidence type="ECO:0000313" key="1">
    <source>
        <dbReference type="EMBL" id="CAJ1935662.1"/>
    </source>
</evidence>
<name>A0AA86S6X2_9FABA</name>
<feature type="non-terminal residue" evidence="1">
    <location>
        <position position="1"/>
    </location>
</feature>
<dbReference type="AlphaFoldDB" id="A0AA86S6X2"/>
<gene>
    <name evidence="1" type="ORF">AYBTSS11_LOCUS7030</name>
</gene>
<keyword evidence="2" id="KW-1185">Reference proteome</keyword>
<reference evidence="1" key="1">
    <citation type="submission" date="2023-10" db="EMBL/GenBank/DDBJ databases">
        <authorList>
            <person name="Domelevo Entfellner J.-B."/>
        </authorList>
    </citation>
    <scope>NUCLEOTIDE SEQUENCE</scope>
</reference>
<dbReference type="Gramene" id="rna-AYBTSS11_LOCUS7030">
    <property type="protein sequence ID" value="CAJ1935662.1"/>
    <property type="gene ID" value="gene-AYBTSS11_LOCUS7030"/>
</dbReference>
<protein>
    <submittedName>
        <fullName evidence="1">Uncharacterized protein</fullName>
    </submittedName>
</protein>
<sequence>SCGEYNVEKSLPSKLASDDAISIVPETVLAHKVINKAGNSVNPVLIQWQGQKNDVAKDVIRSTFREAERVKGRKYVIIVSV</sequence>